<protein>
    <recommendedName>
        <fullName evidence="5">Leucine-rich repeat-containing protein 58</fullName>
    </recommendedName>
</protein>
<keyword evidence="4" id="KW-1185">Reference proteome</keyword>
<evidence type="ECO:0000313" key="3">
    <source>
        <dbReference type="EMBL" id="KAJ9591461.1"/>
    </source>
</evidence>
<dbReference type="SUPFAM" id="SSF52047">
    <property type="entry name" value="RNI-like"/>
    <property type="match status" value="1"/>
</dbReference>
<dbReference type="PANTHER" id="PTHR48057">
    <property type="entry name" value="LEUCINE-RICH REPEAT SERINE/THREONINE-PROTEIN KINASE 1"/>
    <property type="match status" value="1"/>
</dbReference>
<dbReference type="InterPro" id="IPR032675">
    <property type="entry name" value="LRR_dom_sf"/>
</dbReference>
<gene>
    <name evidence="3" type="ORF">L9F63_002067</name>
</gene>
<evidence type="ECO:0000256" key="1">
    <source>
        <dbReference type="ARBA" id="ARBA00022614"/>
    </source>
</evidence>
<dbReference type="AlphaFoldDB" id="A0AAD8EII9"/>
<comment type="caution">
    <text evidence="3">The sequence shown here is derived from an EMBL/GenBank/DDBJ whole genome shotgun (WGS) entry which is preliminary data.</text>
</comment>
<dbReference type="Gene3D" id="3.80.10.10">
    <property type="entry name" value="Ribonuclease Inhibitor"/>
    <property type="match status" value="2"/>
</dbReference>
<evidence type="ECO:0008006" key="5">
    <source>
        <dbReference type="Google" id="ProtNLM"/>
    </source>
</evidence>
<sequence>MENYTSDSSDSDSQNKTLDYSRMTLNSSELFNTIEQFALSENKSIANIDTLLLYHNQITVLPININKFKNLKVLDVSSNGLTIFPEILAECPLVSIIAKNNNLGDDSFPKSFSNIYLKELNLNGNKLTSIPQQIIEAESLKYLYLGSNQIREIANGIWKLKSLQIFHVGGNQLVEVPDSLGMLQQLQALNLSENLLESLPATIANLKNLKSLMLHKNKLQTLPTEIIALKCLTELSLRDNPLVVRFVSSISLNPPSLLEHAGRTVKLYGIPYGSPELPRSLVEYLNSAHHCVNPKCKGVFFDNRVEHVKFVDFCGKYRIPLMQYLCSSKCIEENNTKKVGKSGYDNNMIKKVLLGLCHRKVQEPLGT</sequence>
<dbReference type="PANTHER" id="PTHR48057:SF7">
    <property type="entry name" value="LEUCINE-RICH REPEAT SERINE_THREONINE-PROTEIN KINASE 1"/>
    <property type="match status" value="1"/>
</dbReference>
<dbReference type="InterPro" id="IPR003591">
    <property type="entry name" value="Leu-rich_rpt_typical-subtyp"/>
</dbReference>
<dbReference type="PROSITE" id="PS51450">
    <property type="entry name" value="LRR"/>
    <property type="match status" value="3"/>
</dbReference>
<evidence type="ECO:0000313" key="4">
    <source>
        <dbReference type="Proteomes" id="UP001233999"/>
    </source>
</evidence>
<dbReference type="SMART" id="SM00364">
    <property type="entry name" value="LRR_BAC"/>
    <property type="match status" value="5"/>
</dbReference>
<accession>A0AAD8EII9</accession>
<proteinExistence type="predicted"/>
<dbReference type="Pfam" id="PF00560">
    <property type="entry name" value="LRR_1"/>
    <property type="match status" value="1"/>
</dbReference>
<reference evidence="3" key="2">
    <citation type="submission" date="2023-05" db="EMBL/GenBank/DDBJ databases">
        <authorList>
            <person name="Fouks B."/>
        </authorList>
    </citation>
    <scope>NUCLEOTIDE SEQUENCE</scope>
    <source>
        <strain evidence="3">Stay&amp;Tobe</strain>
        <tissue evidence="3">Testes</tissue>
    </source>
</reference>
<dbReference type="InterPro" id="IPR052595">
    <property type="entry name" value="LRRC69/RLP"/>
</dbReference>
<dbReference type="Pfam" id="PF13855">
    <property type="entry name" value="LRR_8"/>
    <property type="match status" value="2"/>
</dbReference>
<evidence type="ECO:0000256" key="2">
    <source>
        <dbReference type="ARBA" id="ARBA00022737"/>
    </source>
</evidence>
<reference evidence="3" key="1">
    <citation type="journal article" date="2023" name="IScience">
        <title>Live-bearing cockroach genome reveals convergent evolutionary mechanisms linked to viviparity in insects and beyond.</title>
        <authorList>
            <person name="Fouks B."/>
            <person name="Harrison M.C."/>
            <person name="Mikhailova A.A."/>
            <person name="Marchal E."/>
            <person name="English S."/>
            <person name="Carruthers M."/>
            <person name="Jennings E.C."/>
            <person name="Chiamaka E.L."/>
            <person name="Frigard R.A."/>
            <person name="Pippel M."/>
            <person name="Attardo G.M."/>
            <person name="Benoit J.B."/>
            <person name="Bornberg-Bauer E."/>
            <person name="Tobe S.S."/>
        </authorList>
    </citation>
    <scope>NUCLEOTIDE SEQUENCE</scope>
    <source>
        <strain evidence="3">Stay&amp;Tobe</strain>
    </source>
</reference>
<dbReference type="Proteomes" id="UP001233999">
    <property type="component" value="Unassembled WGS sequence"/>
</dbReference>
<keyword evidence="1" id="KW-0433">Leucine-rich repeat</keyword>
<organism evidence="3 4">
    <name type="scientific">Diploptera punctata</name>
    <name type="common">Pacific beetle cockroach</name>
    <dbReference type="NCBI Taxonomy" id="6984"/>
    <lineage>
        <taxon>Eukaryota</taxon>
        <taxon>Metazoa</taxon>
        <taxon>Ecdysozoa</taxon>
        <taxon>Arthropoda</taxon>
        <taxon>Hexapoda</taxon>
        <taxon>Insecta</taxon>
        <taxon>Pterygota</taxon>
        <taxon>Neoptera</taxon>
        <taxon>Polyneoptera</taxon>
        <taxon>Dictyoptera</taxon>
        <taxon>Blattodea</taxon>
        <taxon>Blaberoidea</taxon>
        <taxon>Blaberidae</taxon>
        <taxon>Diplopterinae</taxon>
        <taxon>Diploptera</taxon>
    </lineage>
</organism>
<dbReference type="InterPro" id="IPR001611">
    <property type="entry name" value="Leu-rich_rpt"/>
</dbReference>
<dbReference type="SMART" id="SM00369">
    <property type="entry name" value="LRR_TYP"/>
    <property type="match status" value="7"/>
</dbReference>
<keyword evidence="2" id="KW-0677">Repeat</keyword>
<dbReference type="EMBL" id="JASPKZ010003868">
    <property type="protein sequence ID" value="KAJ9591461.1"/>
    <property type="molecule type" value="Genomic_DNA"/>
</dbReference>
<name>A0AAD8EII9_DIPPU</name>